<comment type="caution">
    <text evidence="2">The sequence shown here is derived from an EMBL/GenBank/DDBJ whole genome shotgun (WGS) entry which is preliminary data.</text>
</comment>
<evidence type="ECO:0000313" key="2">
    <source>
        <dbReference type="EMBL" id="MDQ8194504.1"/>
    </source>
</evidence>
<dbReference type="InterPro" id="IPR051918">
    <property type="entry name" value="STPP_CPPED1"/>
</dbReference>
<dbReference type="PANTHER" id="PTHR43143">
    <property type="entry name" value="METALLOPHOSPHOESTERASE, CALCINEURIN SUPERFAMILY"/>
    <property type="match status" value="1"/>
</dbReference>
<dbReference type="Proteomes" id="UP001243717">
    <property type="component" value="Unassembled WGS sequence"/>
</dbReference>
<organism evidence="2 3">
    <name type="scientific">Thalassobacterium sedimentorum</name>
    <dbReference type="NCBI Taxonomy" id="3041258"/>
    <lineage>
        <taxon>Bacteria</taxon>
        <taxon>Pseudomonadati</taxon>
        <taxon>Verrucomicrobiota</taxon>
        <taxon>Opitutia</taxon>
        <taxon>Puniceicoccales</taxon>
        <taxon>Coraliomargaritaceae</taxon>
        <taxon>Thalassobacterium</taxon>
    </lineage>
</organism>
<dbReference type="SUPFAM" id="SSF56300">
    <property type="entry name" value="Metallo-dependent phosphatases"/>
    <property type="match status" value="1"/>
</dbReference>
<dbReference type="InterPro" id="IPR004843">
    <property type="entry name" value="Calcineurin-like_PHP"/>
</dbReference>
<dbReference type="PANTHER" id="PTHR43143:SF1">
    <property type="entry name" value="SERINE_THREONINE-PROTEIN PHOSPHATASE CPPED1"/>
    <property type="match status" value="1"/>
</dbReference>
<accession>A0ABU1AID0</accession>
<dbReference type="InterPro" id="IPR029052">
    <property type="entry name" value="Metallo-depent_PP-like"/>
</dbReference>
<reference evidence="2 3" key="1">
    <citation type="submission" date="2023-04" db="EMBL/GenBank/DDBJ databases">
        <title>A novel bacteria isolated from coastal sediment.</title>
        <authorList>
            <person name="Liu X.-J."/>
            <person name="Du Z.-J."/>
        </authorList>
    </citation>
    <scope>NUCLEOTIDE SEQUENCE [LARGE SCALE GENOMIC DNA]</scope>
    <source>
        <strain evidence="2 3">SDUM461004</strain>
    </source>
</reference>
<dbReference type="Pfam" id="PF00149">
    <property type="entry name" value="Metallophos"/>
    <property type="match status" value="1"/>
</dbReference>
<proteinExistence type="predicted"/>
<feature type="domain" description="Calcineurin-like phosphoesterase" evidence="1">
    <location>
        <begin position="58"/>
        <end position="225"/>
    </location>
</feature>
<keyword evidence="3" id="KW-1185">Reference proteome</keyword>
<name>A0ABU1AID0_9BACT</name>
<gene>
    <name evidence="2" type="ORF">QEH59_08700</name>
</gene>
<evidence type="ECO:0000259" key="1">
    <source>
        <dbReference type="Pfam" id="PF00149"/>
    </source>
</evidence>
<sequence length="299" mass="33306">MRPFSNTNTGRLAKRFAISLLIGLSTLSLHGHSKQEPILSFAILGDGEPKPLAEFPHTQAAVEQVNAMAESHKFSFVAGIGDIPHKGTRIQYEAATQTLTQLTLPFYTIMGNEEHGSTVERYLEYLTKWNEGKTDLIKTKYVLEYDALALIFASADIGRDFDDAGILWIVEQLKQLQDKPVFLFAHAAQAGVYPENADKGVKHPGFAQVLAQKNLVAIISGDLHMDMDRVDHSKQIGNIHYLHIPALERTKIPDTSKHTPMFRTITVEADRNVKVDTYAVGSETPLARHAYSFQLPEIN</sequence>
<dbReference type="RefSeq" id="WP_308984973.1">
    <property type="nucleotide sequence ID" value="NZ_JARXIC010000011.1"/>
</dbReference>
<dbReference type="Gene3D" id="3.60.21.10">
    <property type="match status" value="1"/>
</dbReference>
<evidence type="ECO:0000313" key="3">
    <source>
        <dbReference type="Proteomes" id="UP001243717"/>
    </source>
</evidence>
<dbReference type="EMBL" id="JARXIC010000011">
    <property type="protein sequence ID" value="MDQ8194504.1"/>
    <property type="molecule type" value="Genomic_DNA"/>
</dbReference>
<protein>
    <submittedName>
        <fullName evidence="2">Metallophosphoesterase</fullName>
    </submittedName>
</protein>